<proteinExistence type="predicted"/>
<evidence type="ECO:0000313" key="6">
    <source>
        <dbReference type="EMBL" id="CAK3973812.1"/>
    </source>
</evidence>
<keyword evidence="1 6" id="KW-0489">Methyltransferase</keyword>
<dbReference type="InterPro" id="IPR029063">
    <property type="entry name" value="SAM-dependent_MTases_sf"/>
</dbReference>
<feature type="domain" description="O-methyltransferase C-terminal" evidence="4">
    <location>
        <begin position="249"/>
        <end position="390"/>
    </location>
</feature>
<dbReference type="InterPro" id="IPR036388">
    <property type="entry name" value="WH-like_DNA-bd_sf"/>
</dbReference>
<accession>A0AAI8YX71</accession>
<dbReference type="InterPro" id="IPR016461">
    <property type="entry name" value="COMT-like"/>
</dbReference>
<dbReference type="GO" id="GO:0046983">
    <property type="term" value="F:protein dimerization activity"/>
    <property type="evidence" value="ECO:0007669"/>
    <property type="project" value="InterPro"/>
</dbReference>
<dbReference type="InterPro" id="IPR036390">
    <property type="entry name" value="WH_DNA-bd_sf"/>
</dbReference>
<gene>
    <name evidence="6" type="ORF">LECACI_7A003641</name>
</gene>
<dbReference type="SUPFAM" id="SSF53335">
    <property type="entry name" value="S-adenosyl-L-methionine-dependent methyltransferases"/>
    <property type="match status" value="1"/>
</dbReference>
<organism evidence="6 7">
    <name type="scientific">Lecanosticta acicola</name>
    <dbReference type="NCBI Taxonomy" id="111012"/>
    <lineage>
        <taxon>Eukaryota</taxon>
        <taxon>Fungi</taxon>
        <taxon>Dikarya</taxon>
        <taxon>Ascomycota</taxon>
        <taxon>Pezizomycotina</taxon>
        <taxon>Dothideomycetes</taxon>
        <taxon>Dothideomycetidae</taxon>
        <taxon>Mycosphaerellales</taxon>
        <taxon>Mycosphaerellaceae</taxon>
        <taxon>Lecanosticta</taxon>
    </lineage>
</organism>
<feature type="domain" description="O-methyltransferase dimerisation" evidence="5">
    <location>
        <begin position="59"/>
        <end position="143"/>
    </location>
</feature>
<dbReference type="SUPFAM" id="SSF46785">
    <property type="entry name" value="Winged helix' DNA-binding domain"/>
    <property type="match status" value="1"/>
</dbReference>
<dbReference type="Pfam" id="PF08100">
    <property type="entry name" value="Dimerisation"/>
    <property type="match status" value="1"/>
</dbReference>
<dbReference type="PANTHER" id="PTHR43712">
    <property type="entry name" value="PUTATIVE (AFU_ORTHOLOGUE AFUA_4G14580)-RELATED"/>
    <property type="match status" value="1"/>
</dbReference>
<reference evidence="6" key="1">
    <citation type="submission" date="2023-11" db="EMBL/GenBank/DDBJ databases">
        <authorList>
            <person name="Alioto T."/>
            <person name="Alioto T."/>
            <person name="Gomez Garrido J."/>
        </authorList>
    </citation>
    <scope>NUCLEOTIDE SEQUENCE</scope>
</reference>
<dbReference type="InterPro" id="IPR001077">
    <property type="entry name" value="COMT_C"/>
</dbReference>
<evidence type="ECO:0000259" key="4">
    <source>
        <dbReference type="Pfam" id="PF00891"/>
    </source>
</evidence>
<dbReference type="GO" id="GO:0008171">
    <property type="term" value="F:O-methyltransferase activity"/>
    <property type="evidence" value="ECO:0007669"/>
    <property type="project" value="InterPro"/>
</dbReference>
<keyword evidence="7" id="KW-1185">Reference proteome</keyword>
<evidence type="ECO:0000256" key="2">
    <source>
        <dbReference type="ARBA" id="ARBA00022679"/>
    </source>
</evidence>
<dbReference type="Gene3D" id="3.40.50.150">
    <property type="entry name" value="Vaccinia Virus protein VP39"/>
    <property type="match status" value="1"/>
</dbReference>
<dbReference type="AlphaFoldDB" id="A0AAI8YX71"/>
<protein>
    <submittedName>
        <fullName evidence="6">S-adenosyl-L-methionine-dependent methyltransferase</fullName>
    </submittedName>
</protein>
<evidence type="ECO:0000313" key="7">
    <source>
        <dbReference type="Proteomes" id="UP001296104"/>
    </source>
</evidence>
<keyword evidence="3" id="KW-0949">S-adenosyl-L-methionine</keyword>
<dbReference type="Proteomes" id="UP001296104">
    <property type="component" value="Unassembled WGS sequence"/>
</dbReference>
<evidence type="ECO:0000259" key="5">
    <source>
        <dbReference type="Pfam" id="PF08100"/>
    </source>
</evidence>
<dbReference type="PROSITE" id="PS51683">
    <property type="entry name" value="SAM_OMT_II"/>
    <property type="match status" value="1"/>
</dbReference>
<dbReference type="EMBL" id="CAVMBE010000018">
    <property type="protein sequence ID" value="CAK3973812.1"/>
    <property type="molecule type" value="Genomic_DNA"/>
</dbReference>
<dbReference type="GO" id="GO:0032259">
    <property type="term" value="P:methylation"/>
    <property type="evidence" value="ECO:0007669"/>
    <property type="project" value="UniProtKB-KW"/>
</dbReference>
<keyword evidence="2" id="KW-0808">Transferase</keyword>
<evidence type="ECO:0000256" key="3">
    <source>
        <dbReference type="ARBA" id="ARBA00022691"/>
    </source>
</evidence>
<name>A0AAI8YX71_9PEZI</name>
<dbReference type="Pfam" id="PF00891">
    <property type="entry name" value="Methyltransf_2"/>
    <property type="match status" value="1"/>
</dbReference>
<dbReference type="InterPro" id="IPR012967">
    <property type="entry name" value="COMT_dimerisation"/>
</dbReference>
<dbReference type="Gene3D" id="1.10.10.10">
    <property type="entry name" value="Winged helix-like DNA-binding domain superfamily/Winged helix DNA-binding domain"/>
    <property type="match status" value="1"/>
</dbReference>
<sequence length="426" mass="47534">MDHDNPTSSSIATLVSKISSIATDHPDGIETEPQARAALLQASRALVASLEEPYVTVEDLAFGPYRLAAVQLAVDIGLFEKLTDAEGPLTLRQLAAMCEVEETLLKHIAIVLVAQNFIAEDEILDLGSGQHAYTATSLAKHMTKPNVQAGVRYHLEMSSPIVARASAFFRQNDYRLPRSMTAGLFNYALDTKEDSFAYWGKRPEASNVLNTFFQGYFERPNVTPLQWFPYDQVIFNDFDSCKSGSEYMYVDVGGGKGLPISRLLQKYPFAADKGKFALEDLPQAINQIGRGSLDSRIECVAHDFFTPQPIRGARAYFLENILHNWTDDSCRQILGHIRDAMTPEYSKLMVSAKILPNKEVPQFSAQLDFYLLLIHNSRTRNKSEWLDLIGSVHGLDVVKVWSTPDVVEGNGVLEVERTVDRISLIL</sequence>
<dbReference type="PANTHER" id="PTHR43712:SF1">
    <property type="entry name" value="HYPOTHETICAL O-METHYLTRANSFERASE (EUROFUNG)-RELATED"/>
    <property type="match status" value="1"/>
</dbReference>
<evidence type="ECO:0000256" key="1">
    <source>
        <dbReference type="ARBA" id="ARBA00022603"/>
    </source>
</evidence>
<comment type="caution">
    <text evidence="6">The sequence shown here is derived from an EMBL/GenBank/DDBJ whole genome shotgun (WGS) entry which is preliminary data.</text>
</comment>